<keyword evidence="7" id="KW-0297">G-protein coupled receptor</keyword>
<dbReference type="Pfam" id="PF00003">
    <property type="entry name" value="7tm_3"/>
    <property type="match status" value="1"/>
</dbReference>
<dbReference type="Pfam" id="PF01094">
    <property type="entry name" value="ANF_receptor"/>
    <property type="match status" value="1"/>
</dbReference>
<keyword evidence="10" id="KW-0325">Glycoprotein</keyword>
<dbReference type="InterPro" id="IPR028082">
    <property type="entry name" value="Peripla_BP_I"/>
</dbReference>
<dbReference type="PROSITE" id="PS50259">
    <property type="entry name" value="G_PROTEIN_RECEP_F3_4"/>
    <property type="match status" value="1"/>
</dbReference>
<evidence type="ECO:0000256" key="3">
    <source>
        <dbReference type="ARBA" id="ARBA00022475"/>
    </source>
</evidence>
<evidence type="ECO:0000256" key="9">
    <source>
        <dbReference type="ARBA" id="ARBA00023170"/>
    </source>
</evidence>
<dbReference type="PANTHER" id="PTHR24061:SF623">
    <property type="entry name" value="EXTRACELLULAR CALCIUM-SENSING RECEPTOR-LIKE"/>
    <property type="match status" value="1"/>
</dbReference>
<keyword evidence="5 13" id="KW-0732">Signal</keyword>
<evidence type="ECO:0000259" key="14">
    <source>
        <dbReference type="PROSITE" id="PS50259"/>
    </source>
</evidence>
<evidence type="ECO:0000313" key="15">
    <source>
        <dbReference type="Ensembl" id="ENSXETP00000028332"/>
    </source>
</evidence>
<evidence type="ECO:0000256" key="11">
    <source>
        <dbReference type="ARBA" id="ARBA00023224"/>
    </source>
</evidence>
<dbReference type="InterPro" id="IPR011500">
    <property type="entry name" value="GPCR_3_9-Cys_dom"/>
</dbReference>
<dbReference type="PANTHER" id="PTHR24061">
    <property type="entry name" value="CALCIUM-SENSING RECEPTOR-RELATED"/>
    <property type="match status" value="1"/>
</dbReference>
<feature type="signal peptide" evidence="13">
    <location>
        <begin position="1"/>
        <end position="19"/>
    </location>
</feature>
<dbReference type="InterPro" id="IPR017979">
    <property type="entry name" value="GPCR_3_CS"/>
</dbReference>
<dbReference type="InterPro" id="IPR001828">
    <property type="entry name" value="ANF_lig-bd_rcpt"/>
</dbReference>
<dbReference type="PRINTS" id="PR00248">
    <property type="entry name" value="GPCRMGR"/>
</dbReference>
<feature type="domain" description="G-protein coupled receptors family 3 profile" evidence="14">
    <location>
        <begin position="615"/>
        <end position="870"/>
    </location>
</feature>
<evidence type="ECO:0000256" key="4">
    <source>
        <dbReference type="ARBA" id="ARBA00022692"/>
    </source>
</evidence>
<dbReference type="InterPro" id="IPR004073">
    <property type="entry name" value="GPCR_3_vmron_rcpt_2"/>
</dbReference>
<feature type="transmembrane region" description="Helical" evidence="12">
    <location>
        <begin position="809"/>
        <end position="829"/>
    </location>
</feature>
<dbReference type="ExpressionAtlas" id="F6QRB6">
    <property type="expression patterns" value="baseline"/>
</dbReference>
<comment type="similarity">
    <text evidence="2">Belongs to the G-protein coupled receptor 3 family.</text>
</comment>
<name>F6QRB6_XENTR</name>
<keyword evidence="3" id="KW-1003">Cell membrane</keyword>
<proteinExistence type="inferred from homology"/>
<reference evidence="15" key="1">
    <citation type="journal article" date="2010" name="Science">
        <title>The genome of the Western clawed frog Xenopus tropicalis.</title>
        <authorList>
            <person name="Hellsten U."/>
            <person name="Harland R.M."/>
            <person name="Gilchrist M.J."/>
            <person name="Hendrix D."/>
            <person name="Jurka J."/>
            <person name="Kapitonov V."/>
            <person name="Ovcharenko I."/>
            <person name="Putnam N.H."/>
            <person name="Shu S."/>
            <person name="Taher L."/>
            <person name="Blitz I.L."/>
            <person name="Blumberg B."/>
            <person name="Dichmann D.S."/>
            <person name="Dubchak I."/>
            <person name="Amaya E."/>
            <person name="Detter J.C."/>
            <person name="Fletcher R."/>
            <person name="Gerhard D.S."/>
            <person name="Goodstein D."/>
            <person name="Graves T."/>
            <person name="Grigoriev I.V."/>
            <person name="Grimwood J."/>
            <person name="Kawashima T."/>
            <person name="Lindquist E."/>
            <person name="Lucas S.M."/>
            <person name="Mead P.E."/>
            <person name="Mitros T."/>
            <person name="Ogino H."/>
            <person name="Ohta Y."/>
            <person name="Poliakov A.V."/>
            <person name="Pollet N."/>
            <person name="Robert J."/>
            <person name="Salamov A."/>
            <person name="Sater A.K."/>
            <person name="Schmutz J."/>
            <person name="Terry A."/>
            <person name="Vize P.D."/>
            <person name="Warren W.C."/>
            <person name="Wells D."/>
            <person name="Wills A."/>
            <person name="Wilson R.K."/>
            <person name="Zimmerman L.B."/>
            <person name="Zorn A.M."/>
            <person name="Grainger R."/>
            <person name="Grammer T."/>
            <person name="Khokha M.K."/>
            <person name="Richardson P.M."/>
            <person name="Rokhsar D.S."/>
        </authorList>
    </citation>
    <scope>NUCLEOTIDE SEQUENCE [LARGE SCALE GENOMIC DNA]</scope>
    <source>
        <strain evidence="15">Nigerian</strain>
    </source>
</reference>
<dbReference type="InterPro" id="IPR038550">
    <property type="entry name" value="GPCR_3_9-Cys_sf"/>
</dbReference>
<evidence type="ECO:0000256" key="1">
    <source>
        <dbReference type="ARBA" id="ARBA00004651"/>
    </source>
</evidence>
<dbReference type="Pfam" id="PF07562">
    <property type="entry name" value="NCD3G"/>
    <property type="match status" value="1"/>
</dbReference>
<evidence type="ECO:0000256" key="2">
    <source>
        <dbReference type="ARBA" id="ARBA00007242"/>
    </source>
</evidence>
<dbReference type="PROSITE" id="PS00981">
    <property type="entry name" value="G_PROTEIN_RECEP_F3_3"/>
    <property type="match status" value="1"/>
</dbReference>
<reference evidence="15" key="2">
    <citation type="submission" date="2011-07" db="UniProtKB">
        <authorList>
            <consortium name="Ensembl"/>
        </authorList>
    </citation>
    <scope>IDENTIFICATION</scope>
</reference>
<feature type="transmembrane region" description="Helical" evidence="12">
    <location>
        <begin position="651"/>
        <end position="674"/>
    </location>
</feature>
<sequence length="881" mass="97629">MLLSALWCLLVLFLQPLISYHLPCCLIVFSLLTPFAGGLAGMGVCRAPKSDITGLYREGNIVIGGVFPVHVYRVYQQLSYRSPPPTELISICLLSFVPLTFQWLQTLLLAVQEISASPYLLPNITLGVHLFDSCASPGRALEGISWLLSGGASTPIPNYHWRSSMSSLVGVVGDSSSASSLAMARLLGLYRYPQISYFSTSSLLSDRTQFPSFFRTVPSDIFQSKGLAQLVSYFGWTWIGMMGEDTDYGQEGIRTTTTEILRSGACVAFTGYILTSRPDRNAPYLSRVIIESNVSVIVVFSSGSNFVPVVEELLKHNVTGKTWVASESWSTSALVSKEKYWRVLKGTIGFALHSGHISGLKQFMNSLDPKKTPDDIFLKEFWEVNFRCKWQIQEVGWTNSTNVCTGQESNGPLFTDGIQRVTYSVYIAVYALAWALHGILMSRQRACLQIHKTHHLKLPLPLQVMDSMRTVHFEAEDGRNVYFDPNGNLPAVYDIVNWQMDPAGNIHHVKVGNYDGSTEDENTFSVNTSSIQWNTEGSQVPLSFCSRSCPIGFRKAAILGKPICCFQCVPCPSGEISNQTDSVDCFRCPWDQWPNNQKDQCILKPVEFLSCDDPVGVTLITSSVISSIIPVALLGLFINFKTTPIVRANNYLLSCVLLVSLSLCFLCSLGFIGYPQPEKCLLRQVAFGMVFALCISCVLAKTITVVIAFKATKPGSKLRKWTGTKVTYLVTGLGVLLQLGICIIWLSTFPSFPENDIQTQPGVIIAHCNEGFPTAFWCMLGYLGLLATISFVLAFLVRRLPDSFNEAKYITFSMLAFLSVWVSFIPAYLSARGKYTDAMEVFAILSSTWALVICIFLPKCFIIIFQPELNNKDSLMGRGKK</sequence>
<evidence type="ECO:0000256" key="8">
    <source>
        <dbReference type="ARBA" id="ARBA00023136"/>
    </source>
</evidence>
<keyword evidence="4 12" id="KW-0812">Transmembrane</keyword>
<dbReference type="InterPro" id="IPR000068">
    <property type="entry name" value="GPCR_3_Ca_sens_rcpt-rel"/>
</dbReference>
<evidence type="ECO:0000256" key="12">
    <source>
        <dbReference type="SAM" id="Phobius"/>
    </source>
</evidence>
<dbReference type="InterPro" id="IPR000337">
    <property type="entry name" value="GPCR_3"/>
</dbReference>
<feature type="transmembrane region" description="Helical" evidence="12">
    <location>
        <begin position="686"/>
        <end position="708"/>
    </location>
</feature>
<keyword evidence="6 12" id="KW-1133">Transmembrane helix</keyword>
<dbReference type="Gene3D" id="3.40.50.2300">
    <property type="match status" value="2"/>
</dbReference>
<dbReference type="GO" id="GO:0004930">
    <property type="term" value="F:G protein-coupled receptor activity"/>
    <property type="evidence" value="ECO:0007669"/>
    <property type="project" value="UniProtKB-KW"/>
</dbReference>
<evidence type="ECO:0000256" key="6">
    <source>
        <dbReference type="ARBA" id="ARBA00022989"/>
    </source>
</evidence>
<evidence type="ECO:0000256" key="7">
    <source>
        <dbReference type="ARBA" id="ARBA00023040"/>
    </source>
</evidence>
<evidence type="ECO:0000256" key="5">
    <source>
        <dbReference type="ARBA" id="ARBA00022729"/>
    </source>
</evidence>
<dbReference type="SUPFAM" id="SSF53822">
    <property type="entry name" value="Periplasmic binding protein-like I"/>
    <property type="match status" value="1"/>
</dbReference>
<protein>
    <recommendedName>
        <fullName evidence="14">G-protein coupled receptors family 3 profile domain-containing protein</fullName>
    </recommendedName>
</protein>
<dbReference type="Gene3D" id="2.10.50.30">
    <property type="entry name" value="GPCR, family 3, nine cysteines domain"/>
    <property type="match status" value="1"/>
</dbReference>
<evidence type="ECO:0000256" key="10">
    <source>
        <dbReference type="ARBA" id="ARBA00023180"/>
    </source>
</evidence>
<feature type="chain" id="PRO_5030169313" description="G-protein coupled receptors family 3 profile domain-containing protein" evidence="13">
    <location>
        <begin position="20"/>
        <end position="881"/>
    </location>
</feature>
<dbReference type="FunFam" id="3.40.50.2300:FF:000016">
    <property type="entry name" value="Taste 1 receptor member 2"/>
    <property type="match status" value="1"/>
</dbReference>
<feature type="transmembrane region" description="Helical" evidence="12">
    <location>
        <begin position="728"/>
        <end position="746"/>
    </location>
</feature>
<keyword evidence="9" id="KW-0675">Receptor</keyword>
<dbReference type="AlphaFoldDB" id="F6QRB6"/>
<keyword evidence="8 12" id="KW-0472">Membrane</keyword>
<feature type="transmembrane region" description="Helical" evidence="12">
    <location>
        <begin position="615"/>
        <end position="639"/>
    </location>
</feature>
<organism evidence="15">
    <name type="scientific">Xenopus tropicalis</name>
    <name type="common">Western clawed frog</name>
    <name type="synonym">Silurana tropicalis</name>
    <dbReference type="NCBI Taxonomy" id="8364"/>
    <lineage>
        <taxon>Eukaryota</taxon>
        <taxon>Metazoa</taxon>
        <taxon>Chordata</taxon>
        <taxon>Craniata</taxon>
        <taxon>Vertebrata</taxon>
        <taxon>Euteleostomi</taxon>
        <taxon>Amphibia</taxon>
        <taxon>Batrachia</taxon>
        <taxon>Anura</taxon>
        <taxon>Pipoidea</taxon>
        <taxon>Pipidae</taxon>
        <taxon>Xenopodinae</taxon>
        <taxon>Xenopus</taxon>
        <taxon>Silurana</taxon>
    </lineage>
</organism>
<evidence type="ECO:0000256" key="13">
    <source>
        <dbReference type="SAM" id="SignalP"/>
    </source>
</evidence>
<dbReference type="HOGENOM" id="CLU_005389_5_1_1"/>
<dbReference type="eggNOG" id="KOG1056">
    <property type="taxonomic scope" value="Eukaryota"/>
</dbReference>
<dbReference type="GeneTree" id="ENSGT00950000182788"/>
<comment type="subcellular location">
    <subcellularLocation>
        <location evidence="1">Cell membrane</location>
        <topology evidence="1">Multi-pass membrane protein</topology>
    </subcellularLocation>
</comment>
<dbReference type="InParanoid" id="F6QRB6"/>
<feature type="transmembrane region" description="Helical" evidence="12">
    <location>
        <begin position="841"/>
        <end position="865"/>
    </location>
</feature>
<dbReference type="FunFam" id="2.10.50.30:FF:000002">
    <property type="entry name" value="Vomeronasal 2 receptor, h1"/>
    <property type="match status" value="1"/>
</dbReference>
<feature type="transmembrane region" description="Helical" evidence="12">
    <location>
        <begin position="774"/>
        <end position="797"/>
    </location>
</feature>
<keyword evidence="11" id="KW-0807">Transducer</keyword>
<dbReference type="PRINTS" id="PR01535">
    <property type="entry name" value="VOMERONASL2R"/>
</dbReference>
<accession>F6QRB6</accession>
<dbReference type="GO" id="GO:0005886">
    <property type="term" value="C:plasma membrane"/>
    <property type="evidence" value="ECO:0007669"/>
    <property type="project" value="UniProtKB-SubCell"/>
</dbReference>
<dbReference type="Ensembl" id="ENSXETT00000028332">
    <property type="protein sequence ID" value="ENSXETP00000028332"/>
    <property type="gene ID" value="ENSXETG00000012937"/>
</dbReference>
<dbReference type="InterPro" id="IPR017978">
    <property type="entry name" value="GPCR_3_C"/>
</dbReference>